<comment type="caution">
    <text evidence="1">The sequence shown here is derived from an EMBL/GenBank/DDBJ whole genome shotgun (WGS) entry which is preliminary data.</text>
</comment>
<evidence type="ECO:0000313" key="1">
    <source>
        <dbReference type="EMBL" id="MBC6112342.1"/>
    </source>
</evidence>
<accession>A0ABR7KX63</accession>
<dbReference type="Proteomes" id="UP000652755">
    <property type="component" value="Unassembled WGS sequence"/>
</dbReference>
<dbReference type="EMBL" id="JACRYL010000019">
    <property type="protein sequence ID" value="MBC6112342.1"/>
    <property type="molecule type" value="Genomic_DNA"/>
</dbReference>
<sequence length="89" mass="10085">MKKSEVIYILKDMPDESSAEEIIEKILLVQKIEIGLNQIKKSDIYSESEARKKIFNATTIKTMDDAQKGVGLGKPIKDISHFLGIYKLD</sequence>
<protein>
    <submittedName>
        <fullName evidence="1">Uncharacterized protein</fullName>
    </submittedName>
</protein>
<keyword evidence="2" id="KW-1185">Reference proteome</keyword>
<reference evidence="1 2" key="1">
    <citation type="submission" date="2020-08" db="EMBL/GenBank/DDBJ databases">
        <authorList>
            <person name="Sun Q."/>
            <person name="Inoue M."/>
        </authorList>
    </citation>
    <scope>NUCLEOTIDE SEQUENCE [LARGE SCALE GENOMIC DNA]</scope>
    <source>
        <strain evidence="1 2">CCM 8938</strain>
    </source>
</reference>
<proteinExistence type="predicted"/>
<gene>
    <name evidence="1" type="ORF">H7U22_18110</name>
</gene>
<dbReference type="RefSeq" id="WP_187072767.1">
    <property type="nucleotide sequence ID" value="NZ_JACRYL010000019.1"/>
</dbReference>
<organism evidence="1 2">
    <name type="scientific">Pedobacter fastidiosus</name>
    <dbReference type="NCBI Taxonomy" id="2765361"/>
    <lineage>
        <taxon>Bacteria</taxon>
        <taxon>Pseudomonadati</taxon>
        <taxon>Bacteroidota</taxon>
        <taxon>Sphingobacteriia</taxon>
        <taxon>Sphingobacteriales</taxon>
        <taxon>Sphingobacteriaceae</taxon>
        <taxon>Pedobacter</taxon>
    </lineage>
</organism>
<name>A0ABR7KX63_9SPHI</name>
<evidence type="ECO:0000313" key="2">
    <source>
        <dbReference type="Proteomes" id="UP000652755"/>
    </source>
</evidence>